<dbReference type="InterPro" id="IPR051223">
    <property type="entry name" value="Polycystin"/>
</dbReference>
<keyword evidence="3 8" id="KW-0812">Transmembrane</keyword>
<comment type="caution">
    <text evidence="11">The sequence shown here is derived from an EMBL/GenBank/DDBJ whole genome shotgun (WGS) entry which is preliminary data.</text>
</comment>
<comment type="subcellular location">
    <subcellularLocation>
        <location evidence="1">Membrane</location>
        <topology evidence="1">Multi-pass membrane protein</topology>
    </subcellularLocation>
</comment>
<dbReference type="PANTHER" id="PTHR10877">
    <property type="entry name" value="POLYCYSTIN FAMILY MEMBER"/>
    <property type="match status" value="1"/>
</dbReference>
<keyword evidence="6" id="KW-0325">Glycoprotein</keyword>
<evidence type="ECO:0000256" key="2">
    <source>
        <dbReference type="ARBA" id="ARBA00007200"/>
    </source>
</evidence>
<dbReference type="OrthoDB" id="5322100at2759"/>
<evidence type="ECO:0000256" key="3">
    <source>
        <dbReference type="ARBA" id="ARBA00022692"/>
    </source>
</evidence>
<dbReference type="AlphaFoldDB" id="A0A814XB33"/>
<dbReference type="InterPro" id="IPR046791">
    <property type="entry name" value="Polycystin_dom"/>
</dbReference>
<keyword evidence="4 8" id="KW-1133">Transmembrane helix</keyword>
<feature type="transmembrane region" description="Helical" evidence="8">
    <location>
        <begin position="425"/>
        <end position="446"/>
    </location>
</feature>
<feature type="transmembrane region" description="Helical" evidence="8">
    <location>
        <begin position="336"/>
        <end position="356"/>
    </location>
</feature>
<name>A0A814XB33_9BILA</name>
<dbReference type="Pfam" id="PF20519">
    <property type="entry name" value="Polycystin_dom"/>
    <property type="match status" value="1"/>
</dbReference>
<keyword evidence="5 8" id="KW-0472">Membrane</keyword>
<dbReference type="EMBL" id="CAJNOW010000036">
    <property type="protein sequence ID" value="CAF1215448.1"/>
    <property type="molecule type" value="Genomic_DNA"/>
</dbReference>
<reference evidence="11" key="1">
    <citation type="submission" date="2021-02" db="EMBL/GenBank/DDBJ databases">
        <authorList>
            <person name="Nowell W R."/>
        </authorList>
    </citation>
    <scope>NUCLEOTIDE SEQUENCE</scope>
</reference>
<sequence>MSKEDHSSSALQGFEPSAVRLKRKLRLILNKNLRRDQISEENVTLRGFMFYSVYFLLVTTICIMNHISQDTFNADRCIRRLLINKLELDAVTKPHEFWEYLYRFNEELYSNVAQWKASANNSKQYYNYQMLLSNENFILGVPRLRQIRIDDTYCEIIKDLSVRPIQCYSIYHKSKEYRGKLTTMTGTQYEYTSSKTTDALKLSNAYGPYDTGGYIYHFRPKKDLNDKAIDNLKTTTWLDLNTRAIFIEFIYFNPNTELLTTINILFEFLTTGTIHVRDFFYTVPVNGFFFGRKKLLGLFQVLFILCNVAFAFYYVGKIAQHRLWFIMSSYWNVYDLGLLTLFIISFYLDINFLVYISETYKCFSISKNDIFNELIHFIEIQINRIYLEACITAAVLIRLLRYLPHFSNLIANLLKVFYKSLRNSLGFLFLFFLIFMSFVISATFHYGDELYEFHTFALTSYTLIRCTLGQFEYDRAYRVSPTWTPIFYMVYVCVVFFILLNLLVAVVNEAYVLGKLEQKQIEDDIQEEYIHGSNNERLNALRRSKRPILQAAFIQKMNRFLHIFSTQSINRNDSIDLRIDTHDNDDISLDAKQTIIVEKLQKVLLDDGYNINVIEKFVQRLSVSNDYDDEIFLFEMEESQTIKILYDEFKIFNNQHEKLAQDWKKTAMAAREMIQINTVDLEQALTMGQHLDILDQRLKKIENLIPKALENIIELYVNHFSTD</sequence>
<evidence type="ECO:0000313" key="11">
    <source>
        <dbReference type="EMBL" id="CAF1215448.1"/>
    </source>
</evidence>
<feature type="transmembrane region" description="Helical" evidence="8">
    <location>
        <begin position="486"/>
        <end position="507"/>
    </location>
</feature>
<dbReference type="Pfam" id="PF08016">
    <property type="entry name" value="PKD_channel"/>
    <property type="match status" value="1"/>
</dbReference>
<comment type="similarity">
    <text evidence="2">Belongs to the polycystin family.</text>
</comment>
<accession>A0A814XB33</accession>
<evidence type="ECO:0000313" key="12">
    <source>
        <dbReference type="Proteomes" id="UP000663834"/>
    </source>
</evidence>
<dbReference type="InterPro" id="IPR013122">
    <property type="entry name" value="PKD1_2_channel"/>
</dbReference>
<dbReference type="GO" id="GO:0016020">
    <property type="term" value="C:membrane"/>
    <property type="evidence" value="ECO:0007669"/>
    <property type="project" value="UniProtKB-SubCell"/>
</dbReference>
<evidence type="ECO:0000256" key="6">
    <source>
        <dbReference type="ARBA" id="ARBA00023180"/>
    </source>
</evidence>
<dbReference type="PANTHER" id="PTHR10877:SF183">
    <property type="entry name" value="AT14535P-RELATED"/>
    <property type="match status" value="1"/>
</dbReference>
<proteinExistence type="inferred from homology"/>
<dbReference type="InterPro" id="IPR003915">
    <property type="entry name" value="PKD_2"/>
</dbReference>
<evidence type="ECO:0000256" key="7">
    <source>
        <dbReference type="PIRSR" id="PIRSR603915-2"/>
    </source>
</evidence>
<organism evidence="11 12">
    <name type="scientific">Rotaria magnacalcarata</name>
    <dbReference type="NCBI Taxonomy" id="392030"/>
    <lineage>
        <taxon>Eukaryota</taxon>
        <taxon>Metazoa</taxon>
        <taxon>Spiralia</taxon>
        <taxon>Gnathifera</taxon>
        <taxon>Rotifera</taxon>
        <taxon>Eurotatoria</taxon>
        <taxon>Bdelloidea</taxon>
        <taxon>Philodinida</taxon>
        <taxon>Philodinidae</taxon>
        <taxon>Rotaria</taxon>
    </lineage>
</organism>
<dbReference type="Gene3D" id="1.10.287.70">
    <property type="match status" value="1"/>
</dbReference>
<feature type="domain" description="Polycystin cation channel PKD1/PKD2" evidence="9">
    <location>
        <begin position="294"/>
        <end position="512"/>
    </location>
</feature>
<feature type="transmembrane region" description="Helical" evidence="8">
    <location>
        <begin position="48"/>
        <end position="67"/>
    </location>
</feature>
<evidence type="ECO:0000256" key="1">
    <source>
        <dbReference type="ARBA" id="ARBA00004141"/>
    </source>
</evidence>
<dbReference type="PRINTS" id="PR01433">
    <property type="entry name" value="POLYCYSTIN2"/>
</dbReference>
<evidence type="ECO:0000259" key="9">
    <source>
        <dbReference type="Pfam" id="PF08016"/>
    </source>
</evidence>
<evidence type="ECO:0000256" key="4">
    <source>
        <dbReference type="ARBA" id="ARBA00022989"/>
    </source>
</evidence>
<evidence type="ECO:0000256" key="5">
    <source>
        <dbReference type="ARBA" id="ARBA00023136"/>
    </source>
</evidence>
<protein>
    <submittedName>
        <fullName evidence="11">Uncharacterized protein</fullName>
    </submittedName>
</protein>
<feature type="domain" description="Polycystin" evidence="10">
    <location>
        <begin position="90"/>
        <end position="274"/>
    </location>
</feature>
<evidence type="ECO:0000256" key="8">
    <source>
        <dbReference type="SAM" id="Phobius"/>
    </source>
</evidence>
<feature type="disulfide bond" evidence="7">
    <location>
        <begin position="154"/>
        <end position="167"/>
    </location>
</feature>
<feature type="transmembrane region" description="Helical" evidence="8">
    <location>
        <begin position="295"/>
        <end position="316"/>
    </location>
</feature>
<dbReference type="Proteomes" id="UP000663834">
    <property type="component" value="Unassembled WGS sequence"/>
</dbReference>
<dbReference type="GO" id="GO:0005509">
    <property type="term" value="F:calcium ion binding"/>
    <property type="evidence" value="ECO:0007669"/>
    <property type="project" value="InterPro"/>
</dbReference>
<evidence type="ECO:0000259" key="10">
    <source>
        <dbReference type="Pfam" id="PF20519"/>
    </source>
</evidence>
<gene>
    <name evidence="11" type="ORF">KQP761_LOCUS542</name>
</gene>